<dbReference type="InterPro" id="IPR011059">
    <property type="entry name" value="Metal-dep_hydrolase_composite"/>
</dbReference>
<dbReference type="GeneID" id="18934735"/>
<dbReference type="GO" id="GO:0016810">
    <property type="term" value="F:hydrolase activity, acting on carbon-nitrogen (but not peptide) bonds"/>
    <property type="evidence" value="ECO:0007669"/>
    <property type="project" value="InterPro"/>
</dbReference>
<dbReference type="InParanoid" id="F4RQ41"/>
<dbReference type="Gene3D" id="3.10.310.70">
    <property type="match status" value="1"/>
</dbReference>
<dbReference type="CDD" id="cd01300">
    <property type="entry name" value="YtcJ_like"/>
    <property type="match status" value="1"/>
</dbReference>
<dbReference type="RefSeq" id="XP_007411265.1">
    <property type="nucleotide sequence ID" value="XM_007411203.1"/>
</dbReference>
<evidence type="ECO:0000313" key="3">
    <source>
        <dbReference type="Proteomes" id="UP000001072"/>
    </source>
</evidence>
<name>F4RQ41_MELLP</name>
<dbReference type="Gene3D" id="3.20.20.140">
    <property type="entry name" value="Metal-dependent hydrolases"/>
    <property type="match status" value="1"/>
</dbReference>
<dbReference type="KEGG" id="mlr:MELLADRAFT_88017"/>
<evidence type="ECO:0000259" key="1">
    <source>
        <dbReference type="Pfam" id="PF07969"/>
    </source>
</evidence>
<dbReference type="OrthoDB" id="3501663at2759"/>
<protein>
    <recommendedName>
        <fullName evidence="1">Amidohydrolase 3 domain-containing protein</fullName>
    </recommendedName>
</protein>
<evidence type="ECO:0000313" key="2">
    <source>
        <dbReference type="EMBL" id="EGG05343.1"/>
    </source>
</evidence>
<sequence length="612" mass="69202">MLLLLNRFDHKLKLPNRFGICSPTKKIYTLESLQPFVECIVIKDGLIVFTGDRTDLQKLYILRNANHESFWKTLVWRYRSRRLQLIRLPDHWSILPGLIDAHAHPLEYGQTKMGVNLLGCTSTKCIVDRIVQHIEARPDLINDPQKMIFGDGWDQTLFEPQEFPTAVDLSQDPLLINRLIILRRVDFHAYWCSKPILNRLNLSNSDTKIDGGEVLVDQDGKPTGIFLDNAMNLIDKLIPKRTDEDRLKYLKITAKEMLSTGLTGVHDAAADLETIEFYKRLDAKDQLPFRIYAMVNCGDEFCGDKVQVYEGFKLTIRWFEFMTCGRSVKLFIDGALGSWGAAMWEPYSGDTNGILRIEPKVFKPLMKRWVKSGFQVNSHAIGDRANSLVLDAYAEILSELEGNTNRDGDLNDFKSSNPLRLRIEHAQVLKPADIVRMGQMNILASVQPTHAVADMDYAEARLGSDRIQGAYAWKSLQEANVTLVLGSDFPVSPVSPFLGIHAGLSRKKPLKNDSLRKSNPAWFPNQRISSLQDIIKGFTISSSFSSFSESQLGSLSPGKFGDLMILDLDLMNDQDDEISQDDLEDLVLKVKVKGTILGGKLVYDDLIGLHWE</sequence>
<keyword evidence="3" id="KW-1185">Reference proteome</keyword>
<dbReference type="SUPFAM" id="SSF51556">
    <property type="entry name" value="Metallo-dependent hydrolases"/>
    <property type="match status" value="1"/>
</dbReference>
<feature type="domain" description="Amidohydrolase 3" evidence="1">
    <location>
        <begin position="95"/>
        <end position="603"/>
    </location>
</feature>
<dbReference type="HOGENOM" id="CLU_009942_1_1_1"/>
<dbReference type="InterPro" id="IPR033932">
    <property type="entry name" value="YtcJ-like"/>
</dbReference>
<dbReference type="eggNOG" id="ENOG502QSHE">
    <property type="taxonomic scope" value="Eukaryota"/>
</dbReference>
<reference evidence="3" key="1">
    <citation type="journal article" date="2011" name="Proc. Natl. Acad. Sci. U.S.A.">
        <title>Obligate biotrophy features unraveled by the genomic analysis of rust fungi.</title>
        <authorList>
            <person name="Duplessis S."/>
            <person name="Cuomo C.A."/>
            <person name="Lin Y.-C."/>
            <person name="Aerts A."/>
            <person name="Tisserant E."/>
            <person name="Veneault-Fourrey C."/>
            <person name="Joly D.L."/>
            <person name="Hacquard S."/>
            <person name="Amselem J."/>
            <person name="Cantarel B.L."/>
            <person name="Chiu R."/>
            <person name="Coutinho P.M."/>
            <person name="Feau N."/>
            <person name="Field M."/>
            <person name="Frey P."/>
            <person name="Gelhaye E."/>
            <person name="Goldberg J."/>
            <person name="Grabherr M.G."/>
            <person name="Kodira C.D."/>
            <person name="Kohler A."/>
            <person name="Kuees U."/>
            <person name="Lindquist E.A."/>
            <person name="Lucas S.M."/>
            <person name="Mago R."/>
            <person name="Mauceli E."/>
            <person name="Morin E."/>
            <person name="Murat C."/>
            <person name="Pangilinan J.L."/>
            <person name="Park R."/>
            <person name="Pearson M."/>
            <person name="Quesneville H."/>
            <person name="Rouhier N."/>
            <person name="Sakthikumar S."/>
            <person name="Salamov A.A."/>
            <person name="Schmutz J."/>
            <person name="Selles B."/>
            <person name="Shapiro H."/>
            <person name="Tanguay P."/>
            <person name="Tuskan G.A."/>
            <person name="Henrissat B."/>
            <person name="Van de Peer Y."/>
            <person name="Rouze P."/>
            <person name="Ellis J.G."/>
            <person name="Dodds P.N."/>
            <person name="Schein J.E."/>
            <person name="Zhong S."/>
            <person name="Hamelin R.C."/>
            <person name="Grigoriev I.V."/>
            <person name="Szabo L.J."/>
            <person name="Martin F."/>
        </authorList>
    </citation>
    <scope>NUCLEOTIDE SEQUENCE [LARGE SCALE GENOMIC DNA]</scope>
    <source>
        <strain evidence="3">98AG31 / pathotype 3-4-7</strain>
    </source>
</reference>
<dbReference type="SUPFAM" id="SSF51338">
    <property type="entry name" value="Composite domain of metallo-dependent hydrolases"/>
    <property type="match status" value="1"/>
</dbReference>
<dbReference type="AlphaFoldDB" id="F4RQ41"/>
<dbReference type="PANTHER" id="PTHR22642">
    <property type="entry name" value="IMIDAZOLONEPROPIONASE"/>
    <property type="match status" value="1"/>
</dbReference>
<proteinExistence type="predicted"/>
<dbReference type="InterPro" id="IPR032466">
    <property type="entry name" value="Metal_Hydrolase"/>
</dbReference>
<dbReference type="InterPro" id="IPR013108">
    <property type="entry name" value="Amidohydro_3"/>
</dbReference>
<dbReference type="Pfam" id="PF07969">
    <property type="entry name" value="Amidohydro_3"/>
    <property type="match status" value="1"/>
</dbReference>
<accession>F4RQ41</accession>
<dbReference type="Proteomes" id="UP000001072">
    <property type="component" value="Unassembled WGS sequence"/>
</dbReference>
<dbReference type="Gene3D" id="2.30.40.10">
    <property type="entry name" value="Urease, subunit C, domain 1"/>
    <property type="match status" value="1"/>
</dbReference>
<organism evidence="3">
    <name type="scientific">Melampsora larici-populina (strain 98AG31 / pathotype 3-4-7)</name>
    <name type="common">Poplar leaf rust fungus</name>
    <dbReference type="NCBI Taxonomy" id="747676"/>
    <lineage>
        <taxon>Eukaryota</taxon>
        <taxon>Fungi</taxon>
        <taxon>Dikarya</taxon>
        <taxon>Basidiomycota</taxon>
        <taxon>Pucciniomycotina</taxon>
        <taxon>Pucciniomycetes</taxon>
        <taxon>Pucciniales</taxon>
        <taxon>Melampsoraceae</taxon>
        <taxon>Melampsora</taxon>
    </lineage>
</organism>
<dbReference type="EMBL" id="GL883113">
    <property type="protein sequence ID" value="EGG05343.1"/>
    <property type="molecule type" value="Genomic_DNA"/>
</dbReference>
<dbReference type="VEuPathDB" id="FungiDB:MELLADRAFT_88017"/>
<gene>
    <name evidence="2" type="ORF">MELLADRAFT_88017</name>
</gene>
<dbReference type="PANTHER" id="PTHR22642:SF2">
    <property type="entry name" value="PROTEIN LONG AFTER FAR-RED 3"/>
    <property type="match status" value="1"/>
</dbReference>